<keyword evidence="2" id="KW-1185">Reference proteome</keyword>
<organism evidence="1 2">
    <name type="scientific">Cytobacillus stercorigallinarum</name>
    <dbReference type="NCBI Taxonomy" id="2762240"/>
    <lineage>
        <taxon>Bacteria</taxon>
        <taxon>Bacillati</taxon>
        <taxon>Bacillota</taxon>
        <taxon>Bacilli</taxon>
        <taxon>Bacillales</taxon>
        <taxon>Bacillaceae</taxon>
        <taxon>Cytobacillus</taxon>
    </lineage>
</organism>
<dbReference type="EMBL" id="JACSQT010000022">
    <property type="protein sequence ID" value="MBD7939661.1"/>
    <property type="molecule type" value="Genomic_DNA"/>
</dbReference>
<gene>
    <name evidence="1" type="ORF">H9655_21695</name>
</gene>
<evidence type="ECO:0000313" key="2">
    <source>
        <dbReference type="Proteomes" id="UP000657931"/>
    </source>
</evidence>
<dbReference type="RefSeq" id="WP_191817313.1">
    <property type="nucleotide sequence ID" value="NZ_JACSQT010000022.1"/>
</dbReference>
<evidence type="ECO:0000313" key="1">
    <source>
        <dbReference type="EMBL" id="MBD7939661.1"/>
    </source>
</evidence>
<proteinExistence type="predicted"/>
<reference evidence="1 2" key="1">
    <citation type="submission" date="2020-08" db="EMBL/GenBank/DDBJ databases">
        <title>A Genomic Blueprint of the Chicken Gut Microbiome.</title>
        <authorList>
            <person name="Gilroy R."/>
            <person name="Ravi A."/>
            <person name="Getino M."/>
            <person name="Pursley I."/>
            <person name="Horton D.L."/>
            <person name="Alikhan N.-F."/>
            <person name="Baker D."/>
            <person name="Gharbi K."/>
            <person name="Hall N."/>
            <person name="Watson M."/>
            <person name="Adriaenssens E.M."/>
            <person name="Foster-Nyarko E."/>
            <person name="Jarju S."/>
            <person name="Secka A."/>
            <person name="Antonio M."/>
            <person name="Oren A."/>
            <person name="Chaudhuri R."/>
            <person name="La Ragione R.M."/>
            <person name="Hildebrand F."/>
            <person name="Pallen M.J."/>
        </authorList>
    </citation>
    <scope>NUCLEOTIDE SEQUENCE [LARGE SCALE GENOMIC DNA]</scope>
    <source>
        <strain evidence="1 2">Sa5YUA1</strain>
    </source>
</reference>
<name>A0ABR8QVT5_9BACI</name>
<accession>A0ABR8QVT5</accession>
<dbReference type="Proteomes" id="UP000657931">
    <property type="component" value="Unassembled WGS sequence"/>
</dbReference>
<sequence length="47" mass="5650">MKILEIYKEDGSIIVEQINEFNTSVRLDHRVTALVRHKDYNKCKMNR</sequence>
<protein>
    <submittedName>
        <fullName evidence="1">Uncharacterized protein</fullName>
    </submittedName>
</protein>
<comment type="caution">
    <text evidence="1">The sequence shown here is derived from an EMBL/GenBank/DDBJ whole genome shotgun (WGS) entry which is preliminary data.</text>
</comment>